<evidence type="ECO:0000313" key="2">
    <source>
        <dbReference type="EMBL" id="KNC86248.1"/>
    </source>
</evidence>
<feature type="region of interest" description="Disordered" evidence="1">
    <location>
        <begin position="202"/>
        <end position="229"/>
    </location>
</feature>
<dbReference type="EMBL" id="KQ241660">
    <property type="protein sequence ID" value="KNC86248.1"/>
    <property type="molecule type" value="Genomic_DNA"/>
</dbReference>
<name>A0A0L0GDC4_9EUKA</name>
<reference evidence="2 3" key="1">
    <citation type="submission" date="2011-02" db="EMBL/GenBank/DDBJ databases">
        <title>The Genome Sequence of Sphaeroforma arctica JP610.</title>
        <authorList>
            <consortium name="The Broad Institute Genome Sequencing Platform"/>
            <person name="Russ C."/>
            <person name="Cuomo C."/>
            <person name="Young S.K."/>
            <person name="Zeng Q."/>
            <person name="Gargeya S."/>
            <person name="Alvarado L."/>
            <person name="Berlin A."/>
            <person name="Chapman S.B."/>
            <person name="Chen Z."/>
            <person name="Freedman E."/>
            <person name="Gellesch M."/>
            <person name="Goldberg J."/>
            <person name="Griggs A."/>
            <person name="Gujja S."/>
            <person name="Heilman E."/>
            <person name="Heiman D."/>
            <person name="Howarth C."/>
            <person name="Mehta T."/>
            <person name="Neiman D."/>
            <person name="Pearson M."/>
            <person name="Roberts A."/>
            <person name="Saif S."/>
            <person name="Shea T."/>
            <person name="Shenoy N."/>
            <person name="Sisk P."/>
            <person name="Stolte C."/>
            <person name="Sykes S."/>
            <person name="White J."/>
            <person name="Yandava C."/>
            <person name="Burger G."/>
            <person name="Gray M.W."/>
            <person name="Holland P.W.H."/>
            <person name="King N."/>
            <person name="Lang F.B.F."/>
            <person name="Roger A.J."/>
            <person name="Ruiz-Trillo I."/>
            <person name="Haas B."/>
            <person name="Nusbaum C."/>
            <person name="Birren B."/>
        </authorList>
    </citation>
    <scope>NUCLEOTIDE SEQUENCE [LARGE SCALE GENOMIC DNA]</scope>
    <source>
        <strain evidence="2 3">JP610</strain>
    </source>
</reference>
<gene>
    <name evidence="2" type="ORF">SARC_01570</name>
</gene>
<dbReference type="RefSeq" id="XP_014160150.1">
    <property type="nucleotide sequence ID" value="XM_014304675.1"/>
</dbReference>
<protein>
    <submittedName>
        <fullName evidence="2">Uncharacterized protein</fullName>
    </submittedName>
</protein>
<dbReference type="Proteomes" id="UP000054560">
    <property type="component" value="Unassembled WGS sequence"/>
</dbReference>
<keyword evidence="3" id="KW-1185">Reference proteome</keyword>
<proteinExistence type="predicted"/>
<evidence type="ECO:0000313" key="3">
    <source>
        <dbReference type="Proteomes" id="UP000054560"/>
    </source>
</evidence>
<organism evidence="2 3">
    <name type="scientific">Sphaeroforma arctica JP610</name>
    <dbReference type="NCBI Taxonomy" id="667725"/>
    <lineage>
        <taxon>Eukaryota</taxon>
        <taxon>Ichthyosporea</taxon>
        <taxon>Ichthyophonida</taxon>
        <taxon>Sphaeroforma</taxon>
    </lineage>
</organism>
<feature type="region of interest" description="Disordered" evidence="1">
    <location>
        <begin position="252"/>
        <end position="273"/>
    </location>
</feature>
<accession>A0A0L0GDC4</accession>
<sequence length="273" mass="30013">MQNIAFDQYQIADHQPEAPTNLNSKSEWDDLIPFLTAADNQFLWDNNQSNFDLGPLQLDQVPLPNPFIGVLGADTDNLANLDLDKLNSQLNSAINNMHDPINYTFQDHIDVQKVLNYDLLLPLTSLPGNTSSATINDFIPDFNLGVPTVNPNALTSHDTEYFSKTAPDKVSTQVEANMSTNISQPPAAGSNERSDTQLLENVSTSDTQKEASTPTTPHNIIHQSSPPDSSAVVIDLCRMELWQRFRREGTEMITSTKEKTSAGSGTRLLANGS</sequence>
<evidence type="ECO:0000256" key="1">
    <source>
        <dbReference type="SAM" id="MobiDB-lite"/>
    </source>
</evidence>
<dbReference type="AlphaFoldDB" id="A0A0L0GDC4"/>
<feature type="compositionally biased region" description="Polar residues" evidence="1">
    <location>
        <begin position="202"/>
        <end position="228"/>
    </location>
</feature>
<dbReference type="GeneID" id="25902074"/>